<feature type="chain" id="PRO_5016316093" evidence="1">
    <location>
        <begin position="24"/>
        <end position="46"/>
    </location>
</feature>
<evidence type="ECO:0000256" key="1">
    <source>
        <dbReference type="SAM" id="SignalP"/>
    </source>
</evidence>
<evidence type="ECO:0000313" key="2">
    <source>
        <dbReference type="EMBL" id="SQD80189.1"/>
    </source>
</evidence>
<feature type="signal peptide" evidence="1">
    <location>
        <begin position="1"/>
        <end position="23"/>
    </location>
</feature>
<keyword evidence="3" id="KW-1185">Reference proteome</keyword>
<keyword evidence="1" id="KW-0732">Signal</keyword>
<dbReference type="Proteomes" id="UP000250163">
    <property type="component" value="Chromosome MORIYA"/>
</dbReference>
<accession>A0A330LTX8</accession>
<dbReference type="EMBL" id="LS483250">
    <property type="protein sequence ID" value="SQD80189.1"/>
    <property type="molecule type" value="Genomic_DNA"/>
</dbReference>
<reference evidence="3" key="1">
    <citation type="submission" date="2018-05" db="EMBL/GenBank/DDBJ databases">
        <authorList>
            <person name="Cea G.-C."/>
            <person name="William W."/>
        </authorList>
    </citation>
    <scope>NUCLEOTIDE SEQUENCE [LARGE SCALE GENOMIC DNA]</scope>
    <source>
        <strain evidence="3">DB21MT 5</strain>
    </source>
</reference>
<gene>
    <name evidence="2" type="ORF">MORIYA_3737</name>
</gene>
<proteinExistence type="predicted"/>
<dbReference type="AlphaFoldDB" id="A0A330LTX8"/>
<dbReference type="KEGG" id="mya:MORIYA_3737"/>
<protein>
    <submittedName>
        <fullName evidence="2">Uncharacterized protein</fullName>
    </submittedName>
</protein>
<evidence type="ECO:0000313" key="3">
    <source>
        <dbReference type="Proteomes" id="UP000250163"/>
    </source>
</evidence>
<organism evidence="2 3">
    <name type="scientific">Moritella yayanosii</name>
    <dbReference type="NCBI Taxonomy" id="69539"/>
    <lineage>
        <taxon>Bacteria</taxon>
        <taxon>Pseudomonadati</taxon>
        <taxon>Pseudomonadota</taxon>
        <taxon>Gammaproteobacteria</taxon>
        <taxon>Alteromonadales</taxon>
        <taxon>Moritellaceae</taxon>
        <taxon>Moritella</taxon>
    </lineage>
</organism>
<name>A0A330LTX8_9GAMM</name>
<sequence>MNNIQILVFSATTLAALSCGALASDYSENIHKGDYKWMQANLMYSI</sequence>